<evidence type="ECO:0000256" key="5">
    <source>
        <dbReference type="ARBA" id="ARBA00023242"/>
    </source>
</evidence>
<keyword evidence="5" id="KW-0539">Nucleus</keyword>
<dbReference type="InterPro" id="IPR036638">
    <property type="entry name" value="HLH_DNA-bd_sf"/>
</dbReference>
<feature type="domain" description="BHLH" evidence="7">
    <location>
        <begin position="188"/>
        <end position="237"/>
    </location>
</feature>
<dbReference type="GO" id="GO:0003700">
    <property type="term" value="F:DNA-binding transcription factor activity"/>
    <property type="evidence" value="ECO:0007669"/>
    <property type="project" value="InterPro"/>
</dbReference>
<dbReference type="AlphaFoldDB" id="A0A0H3YBW4"/>
<evidence type="ECO:0000256" key="4">
    <source>
        <dbReference type="ARBA" id="ARBA00023163"/>
    </source>
</evidence>
<dbReference type="Gene3D" id="4.10.280.10">
    <property type="entry name" value="Helix-loop-helix DNA-binding domain"/>
    <property type="match status" value="1"/>
</dbReference>
<evidence type="ECO:0000256" key="3">
    <source>
        <dbReference type="ARBA" id="ARBA00023125"/>
    </source>
</evidence>
<keyword evidence="3" id="KW-0238">DNA-binding</keyword>
<dbReference type="GO" id="GO:0046983">
    <property type="term" value="F:protein dimerization activity"/>
    <property type="evidence" value="ECO:0007669"/>
    <property type="project" value="InterPro"/>
</dbReference>
<keyword evidence="4" id="KW-0804">Transcription</keyword>
<comment type="subcellular location">
    <subcellularLocation>
        <location evidence="1">Nucleus</location>
    </subcellularLocation>
</comment>
<feature type="compositionally biased region" description="Low complexity" evidence="6">
    <location>
        <begin position="45"/>
        <end position="63"/>
    </location>
</feature>
<dbReference type="SMART" id="SM00353">
    <property type="entry name" value="HLH"/>
    <property type="match status" value="1"/>
</dbReference>
<evidence type="ECO:0000256" key="2">
    <source>
        <dbReference type="ARBA" id="ARBA00023015"/>
    </source>
</evidence>
<feature type="region of interest" description="Disordered" evidence="6">
    <location>
        <begin position="145"/>
        <end position="165"/>
    </location>
</feature>
<evidence type="ECO:0000259" key="7">
    <source>
        <dbReference type="PROSITE" id="PS50888"/>
    </source>
</evidence>
<keyword evidence="2" id="KW-0805">Transcription regulation</keyword>
<reference evidence="8" key="1">
    <citation type="submission" date="2014-12" db="EMBL/GenBank/DDBJ databases">
        <title>Genome-wide characterization and analysis of bHLH transcription factors related to tanshinones biosynthesis in Salvia miltiorrhiza.</title>
        <authorList>
            <person name="Zhang X."/>
            <person name="Song J."/>
        </authorList>
    </citation>
    <scope>NUCLEOTIDE SEQUENCE</scope>
</reference>
<organism evidence="8">
    <name type="scientific">Salvia miltiorrhiza</name>
    <name type="common">Chinese sage</name>
    <dbReference type="NCBI Taxonomy" id="226208"/>
    <lineage>
        <taxon>Eukaryota</taxon>
        <taxon>Viridiplantae</taxon>
        <taxon>Streptophyta</taxon>
        <taxon>Embryophyta</taxon>
        <taxon>Tracheophyta</taxon>
        <taxon>Spermatophyta</taxon>
        <taxon>Magnoliopsida</taxon>
        <taxon>eudicotyledons</taxon>
        <taxon>Gunneridae</taxon>
        <taxon>Pentapetalae</taxon>
        <taxon>asterids</taxon>
        <taxon>lamiids</taxon>
        <taxon>Lamiales</taxon>
        <taxon>Lamiaceae</taxon>
        <taxon>Nepetoideae</taxon>
        <taxon>Mentheae</taxon>
        <taxon>Salviinae</taxon>
        <taxon>Salvia</taxon>
        <taxon>Salvia incertae sedis</taxon>
    </lineage>
</organism>
<dbReference type="CDD" id="cd11454">
    <property type="entry name" value="bHLH_AtIND_like"/>
    <property type="match status" value="1"/>
</dbReference>
<sequence length="282" mass="30827">MAIIQASAFYDQDFGLLHTSSNSSPEDHIYGSRPVYREPESPAKNFSISNSSTVSSPSSTNSNAGHSVISFKPEFGNFIHVNAGSLLSFDQSNTNLLIAEEDDYPMWEGDRDLNYQSHLSAAANNHGPPETSEYEGGPHLNDQDHETSGVTNGGREINKRPSTGENLQAVKKQCVVAAKKAKPKAAAESKDPQSVAAKNRRERISERLKILQELVPNGSKVDLVTMLEKAISYVKFLQLQVKVLATDEFWPAQGGKAPDLSQVREAIDAILASQRDRKSTSK</sequence>
<dbReference type="InterPro" id="IPR011598">
    <property type="entry name" value="bHLH_dom"/>
</dbReference>
<dbReference type="GO" id="GO:0048766">
    <property type="term" value="P:root hair initiation"/>
    <property type="evidence" value="ECO:0007669"/>
    <property type="project" value="UniProtKB-ARBA"/>
</dbReference>
<dbReference type="Pfam" id="PF00010">
    <property type="entry name" value="HLH"/>
    <property type="match status" value="1"/>
</dbReference>
<protein>
    <submittedName>
        <fullName evidence="8">Basic helix-loop-helix transcription factor</fullName>
    </submittedName>
</protein>
<dbReference type="PANTHER" id="PTHR45914:SF59">
    <property type="entry name" value="TRANSCRIPTION FACTOR BHLH83-LIKE"/>
    <property type="match status" value="1"/>
</dbReference>
<dbReference type="FunFam" id="4.10.280.10:FF:000046">
    <property type="entry name" value="Transcription factor bHLH83"/>
    <property type="match status" value="1"/>
</dbReference>
<dbReference type="SUPFAM" id="SSF47459">
    <property type="entry name" value="HLH, helix-loop-helix DNA-binding domain"/>
    <property type="match status" value="1"/>
</dbReference>
<dbReference type="PANTHER" id="PTHR45914">
    <property type="entry name" value="TRANSCRIPTION FACTOR HEC3-RELATED"/>
    <property type="match status" value="1"/>
</dbReference>
<proteinExistence type="evidence at transcript level"/>
<dbReference type="GO" id="GO:0005634">
    <property type="term" value="C:nucleus"/>
    <property type="evidence" value="ECO:0007669"/>
    <property type="project" value="UniProtKB-SubCell"/>
</dbReference>
<name>A0A0H3YBW4_SALMI</name>
<accession>A0A0H3YBW4</accession>
<dbReference type="PROSITE" id="PS50888">
    <property type="entry name" value="BHLH"/>
    <property type="match status" value="1"/>
</dbReference>
<feature type="region of interest" description="Disordered" evidence="6">
    <location>
        <begin position="21"/>
        <end position="64"/>
    </location>
</feature>
<evidence type="ECO:0000256" key="6">
    <source>
        <dbReference type="SAM" id="MobiDB-lite"/>
    </source>
</evidence>
<evidence type="ECO:0000313" key="8">
    <source>
        <dbReference type="EMBL" id="AKN09651.1"/>
    </source>
</evidence>
<dbReference type="EMBL" id="KP257549">
    <property type="protein sequence ID" value="AKN09651.1"/>
    <property type="molecule type" value="mRNA"/>
</dbReference>
<evidence type="ECO:0000256" key="1">
    <source>
        <dbReference type="ARBA" id="ARBA00004123"/>
    </source>
</evidence>
<dbReference type="GO" id="GO:0003677">
    <property type="term" value="F:DNA binding"/>
    <property type="evidence" value="ECO:0007669"/>
    <property type="project" value="UniProtKB-KW"/>
</dbReference>
<dbReference type="InterPro" id="IPR045843">
    <property type="entry name" value="IND-like"/>
</dbReference>
<feature type="compositionally biased region" description="Basic and acidic residues" evidence="6">
    <location>
        <begin position="25"/>
        <end position="41"/>
    </location>
</feature>